<dbReference type="AlphaFoldDB" id="A0A345UNP5"/>
<proteinExistence type="predicted"/>
<dbReference type="EMBL" id="CP027806">
    <property type="protein sequence ID" value="AXJ02097.1"/>
    <property type="molecule type" value="Genomic_DNA"/>
</dbReference>
<gene>
    <name evidence="1" type="ORF">CYPRO_2859</name>
</gene>
<name>A0A345UNP5_9BACT</name>
<evidence type="ECO:0000313" key="1">
    <source>
        <dbReference type="EMBL" id="AXJ02097.1"/>
    </source>
</evidence>
<sequence>MLTWQLLSSQVKDESLAFWDIDQPRVLTLDLC</sequence>
<keyword evidence="2" id="KW-1185">Reference proteome</keyword>
<dbReference type="Proteomes" id="UP000254808">
    <property type="component" value="Chromosome"/>
</dbReference>
<reference evidence="1 2" key="1">
    <citation type="submission" date="2018-03" db="EMBL/GenBank/DDBJ databases">
        <title>Phenotypic and genomic properties of Cyclonatronum proteinivorum gen. nov., sp. nov., a haloalkaliphilic bacteroidete from soda lakes possessing Na+-translocating rhodopsin.</title>
        <authorList>
            <person name="Toshchakov S.V."/>
            <person name="Korzhenkov A."/>
            <person name="Samarov N.I."/>
            <person name="Kublanov I.V."/>
            <person name="Muntyan M.S."/>
            <person name="Sorokin D.Y."/>
        </authorList>
    </citation>
    <scope>NUCLEOTIDE SEQUENCE [LARGE SCALE GENOMIC DNA]</scope>
    <source>
        <strain evidence="1 2">Omega</strain>
    </source>
</reference>
<accession>A0A345UNP5</accession>
<organism evidence="1 2">
    <name type="scientific">Cyclonatronum proteinivorum</name>
    <dbReference type="NCBI Taxonomy" id="1457365"/>
    <lineage>
        <taxon>Bacteria</taxon>
        <taxon>Pseudomonadati</taxon>
        <taxon>Balneolota</taxon>
        <taxon>Balneolia</taxon>
        <taxon>Balneolales</taxon>
        <taxon>Cyclonatronaceae</taxon>
        <taxon>Cyclonatronum</taxon>
    </lineage>
</organism>
<evidence type="ECO:0000313" key="2">
    <source>
        <dbReference type="Proteomes" id="UP000254808"/>
    </source>
</evidence>
<dbReference type="KEGG" id="cprv:CYPRO_2859"/>
<protein>
    <submittedName>
        <fullName evidence="1">Uncharacterized protein</fullName>
    </submittedName>
</protein>